<feature type="transmembrane region" description="Helical" evidence="1">
    <location>
        <begin position="23"/>
        <end position="45"/>
    </location>
</feature>
<accession>A0ABN6EGU3</accession>
<feature type="transmembrane region" description="Helical" evidence="1">
    <location>
        <begin position="97"/>
        <end position="120"/>
    </location>
</feature>
<sequence length="212" mass="24087">MDNISGYKDRAIESLTGKWGNSAIATLIYMIIFGGIAITFSYGVTLTQSCPTKLDPLGNIIQILLSPIAWGFEIMFLENIRKGELDLGKMFEGFKDYFRIMLTNLLRGVYTLLWTLLFIIPGIMKMYSYSMTNYILLDDPDLKYNSAIEKSMAMMKGHKLDLFILDLSMIGWLILSIITCGIGFLFLAPYNLTAHAHFYEDLKAEEQQNIAE</sequence>
<evidence type="ECO:0000256" key="1">
    <source>
        <dbReference type="SAM" id="Phobius"/>
    </source>
</evidence>
<dbReference type="EMBL" id="AP024484">
    <property type="protein sequence ID" value="BCS84386.1"/>
    <property type="molecule type" value="Genomic_DNA"/>
</dbReference>
<keyword evidence="3" id="KW-1185">Reference proteome</keyword>
<dbReference type="Pfam" id="PF06161">
    <property type="entry name" value="DUF975"/>
    <property type="match status" value="1"/>
</dbReference>
<keyword evidence="1" id="KW-0472">Membrane</keyword>
<keyword evidence="1" id="KW-0812">Transmembrane</keyword>
<dbReference type="PANTHER" id="PTHR40076:SF1">
    <property type="entry name" value="MEMBRANE PROTEIN"/>
    <property type="match status" value="1"/>
</dbReference>
<proteinExistence type="predicted"/>
<gene>
    <name evidence="2" type="ORF">prwr041_02790</name>
</gene>
<keyword evidence="1" id="KW-1133">Transmembrane helix</keyword>
<reference evidence="2 3" key="1">
    <citation type="journal article" date="2022" name="Int. J. Syst. Evol. Microbiol.">
        <title>Prevotella herbatica sp. nov., a plant polysaccharide-decomposing anaerobic bacterium isolated from a methanogenic reactor.</title>
        <authorList>
            <person name="Uek A."/>
            <person name="Tonouchi A."/>
            <person name="Kaku N."/>
            <person name="Ueki K."/>
        </authorList>
    </citation>
    <scope>NUCLEOTIDE SEQUENCE [LARGE SCALE GENOMIC DNA]</scope>
    <source>
        <strain evidence="2 3">WR041</strain>
    </source>
</reference>
<dbReference type="PANTHER" id="PTHR40076">
    <property type="entry name" value="MEMBRANE PROTEIN-RELATED"/>
    <property type="match status" value="1"/>
</dbReference>
<dbReference type="Proteomes" id="UP001319045">
    <property type="component" value="Chromosome"/>
</dbReference>
<evidence type="ECO:0000313" key="2">
    <source>
        <dbReference type="EMBL" id="BCS84386.1"/>
    </source>
</evidence>
<name>A0ABN6EGU3_9BACT</name>
<protein>
    <submittedName>
        <fullName evidence="2">Membrane protein</fullName>
    </submittedName>
</protein>
<feature type="transmembrane region" description="Helical" evidence="1">
    <location>
        <begin position="162"/>
        <end position="188"/>
    </location>
</feature>
<dbReference type="RefSeq" id="WP_207154561.1">
    <property type="nucleotide sequence ID" value="NZ_AP024484.1"/>
</dbReference>
<evidence type="ECO:0000313" key="3">
    <source>
        <dbReference type="Proteomes" id="UP001319045"/>
    </source>
</evidence>
<organism evidence="2 3">
    <name type="scientific">Prevotella herbatica</name>
    <dbReference type="NCBI Taxonomy" id="2801997"/>
    <lineage>
        <taxon>Bacteria</taxon>
        <taxon>Pseudomonadati</taxon>
        <taxon>Bacteroidota</taxon>
        <taxon>Bacteroidia</taxon>
        <taxon>Bacteroidales</taxon>
        <taxon>Prevotellaceae</taxon>
        <taxon>Prevotella</taxon>
    </lineage>
</organism>
<dbReference type="InterPro" id="IPR010380">
    <property type="entry name" value="DUF975"/>
</dbReference>
<feature type="transmembrane region" description="Helical" evidence="1">
    <location>
        <begin position="57"/>
        <end position="77"/>
    </location>
</feature>